<feature type="region of interest" description="Disordered" evidence="2">
    <location>
        <begin position="1"/>
        <end position="167"/>
    </location>
</feature>
<keyword evidence="4" id="KW-1185">Reference proteome</keyword>
<sequence length="420" mass="48289">MQYSPDSTDEEESEKSQDEEASSDSEMLPHEEEEDSEPAKFQDEETGSESEMPQDEETRSESGMPQDEETRSESEMPQDEEEIAVYSPDSTDEEESEKSQDEEASSESEMLPQEEEEDSEPAKFQDEETRSESEMPQDEEATALNGTDNPALVGRNEANGREVSREEYDQALKARDMALNELNNLRAELKEVHNDRSRDLAEFELGKKVLEAEKKALTERLDKEFSNFAAELKDVLESLSKSKAELEQTSRERDGYRNSLELVKKEWEDEKKALTERLNKDFNNFGEELKEVLKNLSESEAELEKTSQERDTYRSSLELGNKVWDAERIEMAERIATVNKEKENALELRKKVAEAERIEMAESTAMANKEKEKAYCKGYLDGWLKKPHAYVHAWHDARLANEVTDLPVLQMMNNLPKSHV</sequence>
<dbReference type="EMBL" id="PDCK01000043">
    <property type="protein sequence ID" value="PRQ34104.1"/>
    <property type="molecule type" value="Genomic_DNA"/>
</dbReference>
<comment type="caution">
    <text evidence="3">The sequence shown here is derived from an EMBL/GenBank/DDBJ whole genome shotgun (WGS) entry which is preliminary data.</text>
</comment>
<dbReference type="Gramene" id="PRQ34104">
    <property type="protein sequence ID" value="PRQ34104"/>
    <property type="gene ID" value="RchiOBHm_Chr5g0065141"/>
</dbReference>
<feature type="compositionally biased region" description="Acidic residues" evidence="2">
    <location>
        <begin position="44"/>
        <end position="55"/>
    </location>
</feature>
<feature type="compositionally biased region" description="Basic and acidic residues" evidence="2">
    <location>
        <begin position="120"/>
        <end position="133"/>
    </location>
</feature>
<keyword evidence="1" id="KW-0175">Coiled coil</keyword>
<organism evidence="3 4">
    <name type="scientific">Rosa chinensis</name>
    <name type="common">China rose</name>
    <dbReference type="NCBI Taxonomy" id="74649"/>
    <lineage>
        <taxon>Eukaryota</taxon>
        <taxon>Viridiplantae</taxon>
        <taxon>Streptophyta</taxon>
        <taxon>Embryophyta</taxon>
        <taxon>Tracheophyta</taxon>
        <taxon>Spermatophyta</taxon>
        <taxon>Magnoliopsida</taxon>
        <taxon>eudicotyledons</taxon>
        <taxon>Gunneridae</taxon>
        <taxon>Pentapetalae</taxon>
        <taxon>rosids</taxon>
        <taxon>fabids</taxon>
        <taxon>Rosales</taxon>
        <taxon>Rosaceae</taxon>
        <taxon>Rosoideae</taxon>
        <taxon>Rosoideae incertae sedis</taxon>
        <taxon>Rosa</taxon>
    </lineage>
</organism>
<name>A0A2P6QIV8_ROSCH</name>
<dbReference type="Proteomes" id="UP000238479">
    <property type="component" value="Chromosome 5"/>
</dbReference>
<protein>
    <submittedName>
        <fullName evidence="3">Uncharacterized protein</fullName>
    </submittedName>
</protein>
<evidence type="ECO:0000256" key="1">
    <source>
        <dbReference type="SAM" id="Coils"/>
    </source>
</evidence>
<reference evidence="3 4" key="1">
    <citation type="journal article" date="2018" name="Nat. Genet.">
        <title>The Rosa genome provides new insights in the design of modern roses.</title>
        <authorList>
            <person name="Bendahmane M."/>
        </authorList>
    </citation>
    <scope>NUCLEOTIDE SEQUENCE [LARGE SCALE GENOMIC DNA]</scope>
    <source>
        <strain evidence="4">cv. Old Blush</strain>
    </source>
</reference>
<gene>
    <name evidence="3" type="ORF">RchiOBHm_Chr5g0065141</name>
</gene>
<feature type="compositionally biased region" description="Acidic residues" evidence="2">
    <location>
        <begin position="90"/>
        <end position="119"/>
    </location>
</feature>
<dbReference type="AlphaFoldDB" id="A0A2P6QIV8"/>
<evidence type="ECO:0000256" key="2">
    <source>
        <dbReference type="SAM" id="MobiDB-lite"/>
    </source>
</evidence>
<feature type="compositionally biased region" description="Acidic residues" evidence="2">
    <location>
        <begin position="7"/>
        <end position="23"/>
    </location>
</feature>
<evidence type="ECO:0000313" key="3">
    <source>
        <dbReference type="EMBL" id="PRQ34104.1"/>
    </source>
</evidence>
<evidence type="ECO:0000313" key="4">
    <source>
        <dbReference type="Proteomes" id="UP000238479"/>
    </source>
</evidence>
<feature type="coiled-coil region" evidence="1">
    <location>
        <begin position="168"/>
        <end position="358"/>
    </location>
</feature>
<accession>A0A2P6QIV8</accession>
<feature type="compositionally biased region" description="Basic and acidic residues" evidence="2">
    <location>
        <begin position="158"/>
        <end position="167"/>
    </location>
</feature>
<proteinExistence type="predicted"/>